<evidence type="ECO:0000256" key="1">
    <source>
        <dbReference type="SAM" id="Coils"/>
    </source>
</evidence>
<dbReference type="SMART" id="SM00267">
    <property type="entry name" value="GGDEF"/>
    <property type="match status" value="1"/>
</dbReference>
<keyword evidence="5" id="KW-0808">Transferase</keyword>
<evidence type="ECO:0000313" key="5">
    <source>
        <dbReference type="EMBL" id="MCT7358275.1"/>
    </source>
</evidence>
<evidence type="ECO:0000259" key="4">
    <source>
        <dbReference type="PROSITE" id="PS50887"/>
    </source>
</evidence>
<dbReference type="RefSeq" id="WP_260975194.1">
    <property type="nucleotide sequence ID" value="NZ_JAOANI010000012.1"/>
</dbReference>
<keyword evidence="2" id="KW-1133">Transmembrane helix</keyword>
<keyword evidence="2" id="KW-0812">Transmembrane</keyword>
<dbReference type="Gene3D" id="3.30.70.270">
    <property type="match status" value="1"/>
</dbReference>
<feature type="transmembrane region" description="Helical" evidence="2">
    <location>
        <begin position="214"/>
        <end position="240"/>
    </location>
</feature>
<keyword evidence="2" id="KW-0472">Membrane</keyword>
<dbReference type="EMBL" id="JAOANI010000012">
    <property type="protein sequence ID" value="MCT7358275.1"/>
    <property type="molecule type" value="Genomic_DNA"/>
</dbReference>
<feature type="transmembrane region" description="Helical" evidence="2">
    <location>
        <begin position="185"/>
        <end position="207"/>
    </location>
</feature>
<feature type="transmembrane region" description="Helical" evidence="2">
    <location>
        <begin position="337"/>
        <end position="356"/>
    </location>
</feature>
<dbReference type="Pfam" id="PF00990">
    <property type="entry name" value="GGDEF"/>
    <property type="match status" value="1"/>
</dbReference>
<sequence>MNKKYPLLMLPLMCWLLTCLAFPAAAVVVNADDQEIVLDLHSRYLVDVGGRATLAEIRSRDAEFAAIDDRRQLNFGYTRDAYWLRIELQPEITHQQQHILEFEYAYLDDVTLYVVRPASVGQLRAGRYIPVVQWPIAGRKPAFPLMLNPHEPLVLYLRVVNHAAMALNTRLLSVSEYSLNNNQTLIVLALYFGMLIALGSYNFLLFLALRQNTFLLYSAFVFTFGFAASSMNGVGPLLLWPEMALAGGADRIVPTGFSVATALAMMFARSFLNMQQLAPRWDRFLAMAIPLWWGGALLTLISGVQLALQIMSVMGIMTTLTLLATGIAAVRRNVPAAHIFVAAWTLLLIGTSLLSIRNAGLIPSNFLTVYGMQLGSAAEMLLLSFALAARFNDLKRQKEKAQQTLLDTLLEQERVLECRVSERTAELEKAKDQLQRQATEDALTGINNRNGLRQFFSRMKKHGPENETVAIMLIDLDDFKPVNDRYGHGAGDELLQEISARLQATVNDNDTVGRMGGDEFVVIGRAVKSSQDVYDYANRILSSVSAPFKLKNGAEIRVGACIGICMRRLEGQTMSTLLRCADEAMYQVKRGGKQGISLDYDHEPGMAGSPPDA</sequence>
<keyword evidence="1" id="KW-0175">Coiled coil</keyword>
<dbReference type="PROSITE" id="PS50887">
    <property type="entry name" value="GGDEF"/>
    <property type="match status" value="1"/>
</dbReference>
<protein>
    <submittedName>
        <fullName evidence="5">Diguanylate cyclase</fullName>
        <ecNumber evidence="5">2.7.7.65</ecNumber>
    </submittedName>
</protein>
<dbReference type="GO" id="GO:0052621">
    <property type="term" value="F:diguanylate cyclase activity"/>
    <property type="evidence" value="ECO:0007669"/>
    <property type="project" value="UniProtKB-EC"/>
</dbReference>
<feature type="transmembrane region" description="Helical" evidence="2">
    <location>
        <begin position="252"/>
        <end position="272"/>
    </location>
</feature>
<feature type="transmembrane region" description="Helical" evidence="2">
    <location>
        <begin position="368"/>
        <end position="389"/>
    </location>
</feature>
<organism evidence="5 6">
    <name type="scientific">Thalassolituus pacificus</name>
    <dbReference type="NCBI Taxonomy" id="2975440"/>
    <lineage>
        <taxon>Bacteria</taxon>
        <taxon>Pseudomonadati</taxon>
        <taxon>Pseudomonadota</taxon>
        <taxon>Gammaproteobacteria</taxon>
        <taxon>Oceanospirillales</taxon>
        <taxon>Oceanospirillaceae</taxon>
        <taxon>Thalassolituus</taxon>
    </lineage>
</organism>
<dbReference type="InterPro" id="IPR011623">
    <property type="entry name" value="7TMR_DISM_rcpt_extracell_dom1"/>
</dbReference>
<accession>A0A9X2WDE7</accession>
<dbReference type="Proteomes" id="UP001147830">
    <property type="component" value="Unassembled WGS sequence"/>
</dbReference>
<evidence type="ECO:0000313" key="6">
    <source>
        <dbReference type="Proteomes" id="UP001147830"/>
    </source>
</evidence>
<proteinExistence type="predicted"/>
<dbReference type="InterPro" id="IPR052163">
    <property type="entry name" value="DGC-Regulatory_Protein"/>
</dbReference>
<reference evidence="5" key="1">
    <citation type="journal article" date="2022" name="Front. Microbiol.">
        <title>Genome-based taxonomic rearrangement of Oceanobacter-related bacteria including the description of Thalassolituus hydrocarbonoclasticus sp. nov. and Thalassolituus pacificus sp. nov. and emended description of the genus Thalassolituus.</title>
        <authorList>
            <person name="Dong C."/>
            <person name="Wei L."/>
            <person name="Wang J."/>
            <person name="Lai Q."/>
            <person name="Huang Z."/>
            <person name="Shao Z."/>
        </authorList>
    </citation>
    <scope>NUCLEOTIDE SEQUENCE</scope>
    <source>
        <strain evidence="5">59MF3M-4</strain>
    </source>
</reference>
<comment type="caution">
    <text evidence="5">The sequence shown here is derived from an EMBL/GenBank/DDBJ whole genome shotgun (WGS) entry which is preliminary data.</text>
</comment>
<reference evidence="5" key="2">
    <citation type="submission" date="2022-08" db="EMBL/GenBank/DDBJ databases">
        <authorList>
            <person name="Dong C."/>
        </authorList>
    </citation>
    <scope>NUCLEOTIDE SEQUENCE</scope>
    <source>
        <strain evidence="5">59MF3M-4</strain>
    </source>
</reference>
<feature type="domain" description="GGDEF" evidence="4">
    <location>
        <begin position="467"/>
        <end position="601"/>
    </location>
</feature>
<name>A0A9X2WDE7_9GAMM</name>
<feature type="chain" id="PRO_5040871190" evidence="3">
    <location>
        <begin position="22"/>
        <end position="613"/>
    </location>
</feature>
<dbReference type="PANTHER" id="PTHR46663:SF2">
    <property type="entry name" value="GGDEF DOMAIN-CONTAINING PROTEIN"/>
    <property type="match status" value="1"/>
</dbReference>
<evidence type="ECO:0000256" key="3">
    <source>
        <dbReference type="SAM" id="SignalP"/>
    </source>
</evidence>
<dbReference type="Pfam" id="PF07696">
    <property type="entry name" value="7TMR-DISMED2"/>
    <property type="match status" value="1"/>
</dbReference>
<dbReference type="InterPro" id="IPR029787">
    <property type="entry name" value="Nucleotide_cyclase"/>
</dbReference>
<dbReference type="NCBIfam" id="TIGR00254">
    <property type="entry name" value="GGDEF"/>
    <property type="match status" value="1"/>
</dbReference>
<feature type="coiled-coil region" evidence="1">
    <location>
        <begin position="391"/>
        <end position="440"/>
    </location>
</feature>
<dbReference type="AlphaFoldDB" id="A0A9X2WDE7"/>
<dbReference type="Pfam" id="PF07695">
    <property type="entry name" value="7TMR-DISM_7TM"/>
    <property type="match status" value="1"/>
</dbReference>
<dbReference type="CDD" id="cd01949">
    <property type="entry name" value="GGDEF"/>
    <property type="match status" value="1"/>
</dbReference>
<gene>
    <name evidence="5" type="ORF">NYR02_04465</name>
</gene>
<keyword evidence="6" id="KW-1185">Reference proteome</keyword>
<evidence type="ECO:0000256" key="2">
    <source>
        <dbReference type="SAM" id="Phobius"/>
    </source>
</evidence>
<dbReference type="InterPro" id="IPR043128">
    <property type="entry name" value="Rev_trsase/Diguanyl_cyclase"/>
</dbReference>
<dbReference type="PANTHER" id="PTHR46663">
    <property type="entry name" value="DIGUANYLATE CYCLASE DGCT-RELATED"/>
    <property type="match status" value="1"/>
</dbReference>
<keyword evidence="3" id="KW-0732">Signal</keyword>
<feature type="transmembrane region" description="Helical" evidence="2">
    <location>
        <begin position="284"/>
        <end position="304"/>
    </location>
</feature>
<dbReference type="InterPro" id="IPR000160">
    <property type="entry name" value="GGDEF_dom"/>
</dbReference>
<feature type="transmembrane region" description="Helical" evidence="2">
    <location>
        <begin position="310"/>
        <end position="330"/>
    </location>
</feature>
<feature type="signal peptide" evidence="3">
    <location>
        <begin position="1"/>
        <end position="21"/>
    </location>
</feature>
<dbReference type="SUPFAM" id="SSF55073">
    <property type="entry name" value="Nucleotide cyclase"/>
    <property type="match status" value="1"/>
</dbReference>
<keyword evidence="5" id="KW-0548">Nucleotidyltransferase</keyword>
<dbReference type="Gene3D" id="2.60.40.2380">
    <property type="match status" value="1"/>
</dbReference>
<dbReference type="InterPro" id="IPR011622">
    <property type="entry name" value="7TMR_DISM_rcpt_extracell_dom2"/>
</dbReference>
<dbReference type="EC" id="2.7.7.65" evidence="5"/>